<evidence type="ECO:0000313" key="9">
    <source>
        <dbReference type="EMBL" id="GMH79461.1"/>
    </source>
</evidence>
<organism evidence="9 10">
    <name type="scientific">Triparma laevis f. longispina</name>
    <dbReference type="NCBI Taxonomy" id="1714387"/>
    <lineage>
        <taxon>Eukaryota</taxon>
        <taxon>Sar</taxon>
        <taxon>Stramenopiles</taxon>
        <taxon>Ochrophyta</taxon>
        <taxon>Bolidophyceae</taxon>
        <taxon>Parmales</taxon>
        <taxon>Triparmaceae</taxon>
        <taxon>Triparma</taxon>
    </lineage>
</organism>
<evidence type="ECO:0000256" key="2">
    <source>
        <dbReference type="ARBA" id="ARBA00022771"/>
    </source>
</evidence>
<comment type="caution">
    <text evidence="9">The sequence shown here is derived from an EMBL/GenBank/DDBJ whole genome shotgun (WGS) entry which is preliminary data.</text>
</comment>
<keyword evidence="3" id="KW-0862">Zinc</keyword>
<feature type="compositionally biased region" description="Low complexity" evidence="6">
    <location>
        <begin position="343"/>
        <end position="352"/>
    </location>
</feature>
<keyword evidence="1" id="KW-0479">Metal-binding</keyword>
<dbReference type="PROSITE" id="PS51058">
    <property type="entry name" value="ZF_CXXC"/>
    <property type="match status" value="1"/>
</dbReference>
<dbReference type="PROSITE" id="PS50118">
    <property type="entry name" value="HMG_BOX_2"/>
    <property type="match status" value="1"/>
</dbReference>
<dbReference type="SUPFAM" id="SSF47095">
    <property type="entry name" value="HMG-box"/>
    <property type="match status" value="1"/>
</dbReference>
<evidence type="ECO:0000256" key="3">
    <source>
        <dbReference type="ARBA" id="ARBA00022833"/>
    </source>
</evidence>
<feature type="compositionally biased region" description="Polar residues" evidence="6">
    <location>
        <begin position="480"/>
        <end position="490"/>
    </location>
</feature>
<feature type="compositionally biased region" description="Pro residues" evidence="6">
    <location>
        <begin position="306"/>
        <end position="321"/>
    </location>
</feature>
<dbReference type="OrthoDB" id="5376140at2759"/>
<dbReference type="Pfam" id="PF02008">
    <property type="entry name" value="zf-CXXC"/>
    <property type="match status" value="1"/>
</dbReference>
<dbReference type="GO" id="GO:0008270">
    <property type="term" value="F:zinc ion binding"/>
    <property type="evidence" value="ECO:0007669"/>
    <property type="project" value="UniProtKB-KW"/>
</dbReference>
<dbReference type="EMBL" id="BRXW01000918">
    <property type="protein sequence ID" value="GMH79461.1"/>
    <property type="molecule type" value="Genomic_DNA"/>
</dbReference>
<evidence type="ECO:0000256" key="1">
    <source>
        <dbReference type="ARBA" id="ARBA00022723"/>
    </source>
</evidence>
<dbReference type="GO" id="GO:0003677">
    <property type="term" value="F:DNA binding"/>
    <property type="evidence" value="ECO:0007669"/>
    <property type="project" value="UniProtKB-UniRule"/>
</dbReference>
<feature type="domain" description="HMG box" evidence="7">
    <location>
        <begin position="1225"/>
        <end position="1292"/>
    </location>
</feature>
<feature type="compositionally biased region" description="Basic and acidic residues" evidence="6">
    <location>
        <begin position="1051"/>
        <end position="1061"/>
    </location>
</feature>
<feature type="compositionally biased region" description="Pro residues" evidence="6">
    <location>
        <begin position="23"/>
        <end position="45"/>
    </location>
</feature>
<dbReference type="InterPro" id="IPR002857">
    <property type="entry name" value="Znf_CXXC"/>
</dbReference>
<keyword evidence="2" id="KW-0863">Zinc-finger</keyword>
<feature type="DNA-binding region" description="HMG box" evidence="4">
    <location>
        <begin position="1225"/>
        <end position="1292"/>
    </location>
</feature>
<sequence length="1619" mass="180342">MDFAPIAAPQPPSISPLTETQPTPTPSTPNPPPPSTLLPPQPTPNEPIASQNSSSSATSSNSSSRPPHDPITASQNTSSSATSSNNPSTRPTRRERKAPGHFQEYASIDDPEVRLQSSKAKGAGNEAINKPDAKTKPPDSPTVQKKRAREETTVDPVSKSTQPSVDVPPPTNTTVASSSPSPALSPTQLHNLKPVPALPVPPPKPQPDVDAVPSGPPPEKTPSHIMKLLHEFIDSYSNGDSANLLSGWTTKVISRGGKMTGKRWDAVYYDPSGVRYTSKVKVAIALGFPAEDTRKSKKKEKEKEPTPPSTLPHSAPQPPLLPHSLPQSPSPKPNPKLTLNLQPKDNPSKPSTKPNPKPPTSSVPITLQTVTEELDAELGSLSPPEEYEDGFDFGPRPKKRVRGPRKEKERENNDDLLMDDAFPVEEEEGEEEEVEEEFMEEVKPTSPTTTTTTFTTTAAAEDKGLDKGPDNDLEEGSEDATVTSSGSHPSNIKRKSMPCNLCEACVKPNCGKCRCCSDMICFGGTGKSRQRCLERRCLNKRVLNGQPGSTAPRAPRPPKAPPGPRIPGLLTTSGLLPAPGFPEGWKYTVSFRDLQGRPRNDRYWYSPDGGPKYRSFSQIESKNPGIVIDRDLFMLENKLQIEKLKAQAVIDDIEVAKQRAEMGLDVPSTKDDEEYAGEDGEKVARPLFSVSRSGGPVKQRAQPSRSQKVTKAESKKLLAEIEEQERLERLATPPVWPTPSITGDVLRDRPMVFESLDEGLRKVVEYGTVDVDKEGENYFFKYDEDIFGNTCKEPVKITEQDAWVGVLACERKVGITTGALATWIGRRRQKESEVKDFSVSMTSTELYKVLEEQKATNPVPEKNAWVAPTICSDETGFKSTTKGSFQIVVRGHVLRFERRRDGRNIEKVFVRCVKKILVPDKVEVVSSKSRSRKVDEWDEDDEDDEDGYYSDEYAGTVSYGGFHDIKKEKVKPFFLPDEDFIDLGPIDTVVKRSAKTLFFLRDFIFRQGDVDRAFSCPVDKKYLYECSLTGEEENMNTSNTAAPSAMDEGGLEGKKPTEEEAWKAAEEAEMRRRPLFLAMREPDTDLPANYKELKEIETLRAPTKPREAFIAFKQKRYLRIIHELKQADLKDRKTPEEAKKDYLENLSSFVNNIPGTGWHKEIRPRTGSAVQDFIYYAPDGTLLKNTADVNAYWEADVKRANDLWEDFGIWQESFSFVKVLPGELHKYPRLHISVGAAESKKDKDGNLKEYEVEAMSMLMKKWKELSDEERDAFEVKAKEDLERFGRESSVYRRWQNVLKIAEAGGSRVLRDKPICSVRRHPLTNKLHLCLDQCELVVGGKEKECFFRAKRGTGGMLGFYDRKRWEYMIATWDNGGPDAEEETDLGLAVDFGVVGEEDESGSGWGGVATSLIRRRPGYVLPFDPLVAEEEDDVLMGTLSYYNDYELKQIVDWFKAGVNGGVLAKLEGPAQGRLINALIGLELATSGIYNRWVGGEMKAKRKAERMKTRAEAEAKAEKEGEEKKEEEKNKVGGVVEEFEYFSPADGVVIEKGKPWAPNPDYENAPKAVVLKEVKLLVEKVRKTTSVLEDKALDKCGFVLAEARHGNGGKARIIMEQMEKKE</sequence>
<feature type="compositionally biased region" description="Basic and acidic residues" evidence="6">
    <location>
        <begin position="460"/>
        <end position="470"/>
    </location>
</feature>
<feature type="region of interest" description="Disordered" evidence="6">
    <location>
        <begin position="1"/>
        <end position="223"/>
    </location>
</feature>
<keyword evidence="5" id="KW-0175">Coiled coil</keyword>
<dbReference type="InterPro" id="IPR009071">
    <property type="entry name" value="HMG_box_dom"/>
</dbReference>
<dbReference type="Gene3D" id="1.10.30.10">
    <property type="entry name" value="High mobility group box domain"/>
    <property type="match status" value="1"/>
</dbReference>
<feature type="compositionally biased region" description="Basic and acidic residues" evidence="6">
    <location>
        <begin position="404"/>
        <end position="413"/>
    </location>
</feature>
<evidence type="ECO:0000259" key="8">
    <source>
        <dbReference type="PROSITE" id="PS51058"/>
    </source>
</evidence>
<feature type="compositionally biased region" description="Basic and acidic residues" evidence="6">
    <location>
        <begin position="291"/>
        <end position="305"/>
    </location>
</feature>
<dbReference type="Gene3D" id="3.30.890.10">
    <property type="entry name" value="Methyl-cpg-binding Protein 2, Chain A"/>
    <property type="match status" value="1"/>
</dbReference>
<dbReference type="InterPro" id="IPR016177">
    <property type="entry name" value="DNA-bd_dom_sf"/>
</dbReference>
<gene>
    <name evidence="9" type="ORF">TrLO_g4049</name>
</gene>
<feature type="compositionally biased region" description="Pro residues" evidence="6">
    <location>
        <begin position="554"/>
        <end position="565"/>
    </location>
</feature>
<feature type="region of interest" description="Disordered" evidence="6">
    <location>
        <begin position="543"/>
        <end position="567"/>
    </location>
</feature>
<feature type="compositionally biased region" description="Low complexity" evidence="6">
    <location>
        <begin position="448"/>
        <end position="459"/>
    </location>
</feature>
<dbReference type="InterPro" id="IPR036910">
    <property type="entry name" value="HMG_box_dom_sf"/>
</dbReference>
<keyword evidence="10" id="KW-1185">Reference proteome</keyword>
<name>A0A9W7AUV2_9STRA</name>
<feature type="compositionally biased region" description="Low complexity" evidence="6">
    <location>
        <begin position="72"/>
        <end position="90"/>
    </location>
</feature>
<reference evidence="10" key="1">
    <citation type="journal article" date="2023" name="Commun. Biol.">
        <title>Genome analysis of Parmales, the sister group of diatoms, reveals the evolutionary specialization of diatoms from phago-mixotrophs to photoautotrophs.</title>
        <authorList>
            <person name="Ban H."/>
            <person name="Sato S."/>
            <person name="Yoshikawa S."/>
            <person name="Yamada K."/>
            <person name="Nakamura Y."/>
            <person name="Ichinomiya M."/>
            <person name="Sato N."/>
            <person name="Blanc-Mathieu R."/>
            <person name="Endo H."/>
            <person name="Kuwata A."/>
            <person name="Ogata H."/>
        </authorList>
    </citation>
    <scope>NUCLEOTIDE SEQUENCE [LARGE SCALE GENOMIC DNA]</scope>
    <source>
        <strain evidence="10">NIES 3700</strain>
    </source>
</reference>
<feature type="region of interest" description="Disordered" evidence="6">
    <location>
        <begin position="285"/>
        <end position="490"/>
    </location>
</feature>
<evidence type="ECO:0000256" key="5">
    <source>
        <dbReference type="SAM" id="Coils"/>
    </source>
</evidence>
<dbReference type="SUPFAM" id="SSF54171">
    <property type="entry name" value="DNA-binding domain"/>
    <property type="match status" value="1"/>
</dbReference>
<proteinExistence type="predicted"/>
<protein>
    <submittedName>
        <fullName evidence="9">Uncharacterized protein</fullName>
    </submittedName>
</protein>
<feature type="region of interest" description="Disordered" evidence="6">
    <location>
        <begin position="1033"/>
        <end position="1061"/>
    </location>
</feature>
<feature type="domain" description="CXXC-type" evidence="8">
    <location>
        <begin position="490"/>
        <end position="538"/>
    </location>
</feature>
<feature type="compositionally biased region" description="Pro residues" evidence="6">
    <location>
        <begin position="196"/>
        <end position="206"/>
    </location>
</feature>
<feature type="coiled-coil region" evidence="5">
    <location>
        <begin position="1498"/>
        <end position="1527"/>
    </location>
</feature>
<evidence type="ECO:0000256" key="6">
    <source>
        <dbReference type="SAM" id="MobiDB-lite"/>
    </source>
</evidence>
<dbReference type="GO" id="GO:0005634">
    <property type="term" value="C:nucleus"/>
    <property type="evidence" value="ECO:0007669"/>
    <property type="project" value="UniProtKB-UniRule"/>
</dbReference>
<accession>A0A9W7AUV2</accession>
<keyword evidence="4" id="KW-0238">DNA-binding</keyword>
<feature type="region of interest" description="Disordered" evidence="6">
    <location>
        <begin position="690"/>
        <end position="713"/>
    </location>
</feature>
<evidence type="ECO:0000259" key="7">
    <source>
        <dbReference type="PROSITE" id="PS50118"/>
    </source>
</evidence>
<evidence type="ECO:0000256" key="4">
    <source>
        <dbReference type="PROSITE-ProRule" id="PRU00267"/>
    </source>
</evidence>
<feature type="compositionally biased region" description="Low complexity" evidence="6">
    <location>
        <begin position="172"/>
        <end position="195"/>
    </location>
</feature>
<dbReference type="Proteomes" id="UP001165122">
    <property type="component" value="Unassembled WGS sequence"/>
</dbReference>
<keyword evidence="4" id="KW-0539">Nucleus</keyword>
<feature type="compositionally biased region" description="Low complexity" evidence="6">
    <location>
        <begin position="49"/>
        <end position="64"/>
    </location>
</feature>
<feature type="compositionally biased region" description="Acidic residues" evidence="6">
    <location>
        <begin position="414"/>
        <end position="439"/>
    </location>
</feature>
<evidence type="ECO:0000313" key="10">
    <source>
        <dbReference type="Proteomes" id="UP001165122"/>
    </source>
</evidence>
<dbReference type="CDD" id="cd00084">
    <property type="entry name" value="HMG-box_SF"/>
    <property type="match status" value="1"/>
</dbReference>